<evidence type="ECO:0000256" key="3">
    <source>
        <dbReference type="ARBA" id="ARBA00022723"/>
    </source>
</evidence>
<dbReference type="Pfam" id="PF00081">
    <property type="entry name" value="Sod_Fe_N"/>
    <property type="match status" value="1"/>
</dbReference>
<dbReference type="PANTHER" id="PTHR42769:SF3">
    <property type="entry name" value="SUPEROXIDE DISMUTASE [FE] 2, CHLOROPLASTIC"/>
    <property type="match status" value="1"/>
</dbReference>
<evidence type="ECO:0000256" key="5">
    <source>
        <dbReference type="RuleBase" id="RU000414"/>
    </source>
</evidence>
<evidence type="ECO:0000259" key="6">
    <source>
        <dbReference type="Pfam" id="PF00081"/>
    </source>
</evidence>
<dbReference type="SUPFAM" id="SSF46609">
    <property type="entry name" value="Fe,Mn superoxide dismutase (SOD), N-terminal domain"/>
    <property type="match status" value="1"/>
</dbReference>
<dbReference type="RefSeq" id="WP_214537418.1">
    <property type="nucleotide sequence ID" value="NZ_JAHFVK010000002.1"/>
</dbReference>
<comment type="catalytic activity">
    <reaction evidence="5">
        <text>2 superoxide + 2 H(+) = H2O2 + O2</text>
        <dbReference type="Rhea" id="RHEA:20696"/>
        <dbReference type="ChEBI" id="CHEBI:15378"/>
        <dbReference type="ChEBI" id="CHEBI:15379"/>
        <dbReference type="ChEBI" id="CHEBI:16240"/>
        <dbReference type="ChEBI" id="CHEBI:18421"/>
        <dbReference type="EC" id="1.15.1.1"/>
    </reaction>
</comment>
<evidence type="ECO:0000313" key="8">
    <source>
        <dbReference type="EMBL" id="MBT2135743.1"/>
    </source>
</evidence>
<feature type="domain" description="Manganese/iron superoxide dismutase C-terminal" evidence="7">
    <location>
        <begin position="91"/>
        <end position="191"/>
    </location>
</feature>
<dbReference type="InterPro" id="IPR019833">
    <property type="entry name" value="Mn/Fe_SOD_BS"/>
</dbReference>
<dbReference type="Pfam" id="PF02777">
    <property type="entry name" value="Sod_Fe_C"/>
    <property type="match status" value="1"/>
</dbReference>
<dbReference type="SUPFAM" id="SSF54719">
    <property type="entry name" value="Fe,Mn superoxide dismutase (SOD), C-terminal domain"/>
    <property type="match status" value="1"/>
</dbReference>
<dbReference type="PANTHER" id="PTHR42769">
    <property type="entry name" value="SUPEROXIDE DISMUTASE"/>
    <property type="match status" value="1"/>
</dbReference>
<dbReference type="EC" id="1.15.1.1" evidence="2 5"/>
<comment type="function">
    <text evidence="5">Destroys radicals which are normally produced within the cells and which are toxic to biological systems.</text>
</comment>
<dbReference type="InterPro" id="IPR019832">
    <property type="entry name" value="Mn/Fe_SOD_C"/>
</dbReference>
<dbReference type="Gene3D" id="1.10.287.990">
    <property type="entry name" value="Fe,Mn superoxide dismutase (SOD) domain"/>
    <property type="match status" value="1"/>
</dbReference>
<evidence type="ECO:0000256" key="2">
    <source>
        <dbReference type="ARBA" id="ARBA00012682"/>
    </source>
</evidence>
<dbReference type="EMBL" id="JAHFVK010000002">
    <property type="protein sequence ID" value="MBT2135743.1"/>
    <property type="molecule type" value="Genomic_DNA"/>
</dbReference>
<feature type="domain" description="Manganese/iron superoxide dismutase N-terminal" evidence="6">
    <location>
        <begin position="3"/>
        <end position="85"/>
    </location>
</feature>
<accession>A0ABS5W7J8</accession>
<dbReference type="PROSITE" id="PS00088">
    <property type="entry name" value="SOD_MN"/>
    <property type="match status" value="1"/>
</dbReference>
<evidence type="ECO:0000256" key="1">
    <source>
        <dbReference type="ARBA" id="ARBA00008714"/>
    </source>
</evidence>
<dbReference type="PRINTS" id="PR01703">
    <property type="entry name" value="MNSODISMTASE"/>
</dbReference>
<sequence length="207" mass="23129">MAFELIQLPYDSEALAPAISAETLSFHHGKHHKAYVDKTNAAIENTDLDSASLETVIAKARGSNQGLFNNAAQSWNHGFYWYSLSPNASAPTGDLAAKIDEAFGSLDNFNKQFAERGVGHFASGWVWLAEKDGKLSIEETHDGDTLADQGFRPLLTIDVWEHAYYLDHQNQRPVYLKEVIEKHLNWDFAAENLAREGTWSYPAPTYA</sequence>
<proteinExistence type="inferred from homology"/>
<dbReference type="InterPro" id="IPR019831">
    <property type="entry name" value="Mn/Fe_SOD_N"/>
</dbReference>
<dbReference type="Proteomes" id="UP000811255">
    <property type="component" value="Unassembled WGS sequence"/>
</dbReference>
<comment type="caution">
    <text evidence="8">The sequence shown here is derived from an EMBL/GenBank/DDBJ whole genome shotgun (WGS) entry which is preliminary data.</text>
</comment>
<dbReference type="PIRSF" id="PIRSF000349">
    <property type="entry name" value="SODismutase"/>
    <property type="match status" value="1"/>
</dbReference>
<gene>
    <name evidence="8" type="ORF">KK137_15500</name>
</gene>
<reference evidence="8 9" key="1">
    <citation type="submission" date="2021-05" db="EMBL/GenBank/DDBJ databases">
        <title>Croceibacterium sp. LX-88 genome sequence.</title>
        <authorList>
            <person name="Luo X."/>
        </authorList>
    </citation>
    <scope>NUCLEOTIDE SEQUENCE [LARGE SCALE GENOMIC DNA]</scope>
    <source>
        <strain evidence="8 9">LX-88</strain>
    </source>
</reference>
<evidence type="ECO:0000259" key="7">
    <source>
        <dbReference type="Pfam" id="PF02777"/>
    </source>
</evidence>
<dbReference type="InterPro" id="IPR001189">
    <property type="entry name" value="Mn/Fe_SOD"/>
</dbReference>
<dbReference type="InterPro" id="IPR036314">
    <property type="entry name" value="SOD_C_sf"/>
</dbReference>
<organism evidence="8 9">
    <name type="scientific">Croceibacterium selenioxidans</name>
    <dbReference type="NCBI Taxonomy" id="2838833"/>
    <lineage>
        <taxon>Bacteria</taxon>
        <taxon>Pseudomonadati</taxon>
        <taxon>Pseudomonadota</taxon>
        <taxon>Alphaproteobacteria</taxon>
        <taxon>Sphingomonadales</taxon>
        <taxon>Erythrobacteraceae</taxon>
        <taxon>Croceibacterium</taxon>
    </lineage>
</organism>
<evidence type="ECO:0000313" key="9">
    <source>
        <dbReference type="Proteomes" id="UP000811255"/>
    </source>
</evidence>
<evidence type="ECO:0000256" key="4">
    <source>
        <dbReference type="ARBA" id="ARBA00023002"/>
    </source>
</evidence>
<dbReference type="InterPro" id="IPR036324">
    <property type="entry name" value="Mn/Fe_SOD_N_sf"/>
</dbReference>
<protein>
    <recommendedName>
        <fullName evidence="2 5">Superoxide dismutase</fullName>
        <ecNumber evidence="2 5">1.15.1.1</ecNumber>
    </recommendedName>
</protein>
<comment type="similarity">
    <text evidence="1 5">Belongs to the iron/manganese superoxide dismutase family.</text>
</comment>
<name>A0ABS5W7J8_9SPHN</name>
<keyword evidence="3 5" id="KW-0479">Metal-binding</keyword>
<dbReference type="Gene3D" id="3.55.40.20">
    <property type="entry name" value="Iron/manganese superoxide dismutase, C-terminal domain"/>
    <property type="match status" value="1"/>
</dbReference>
<keyword evidence="9" id="KW-1185">Reference proteome</keyword>
<keyword evidence="4 5" id="KW-0560">Oxidoreductase</keyword>